<dbReference type="OrthoDB" id="9814695at2"/>
<dbReference type="SUPFAM" id="SSF51679">
    <property type="entry name" value="Bacterial luciferase-like"/>
    <property type="match status" value="1"/>
</dbReference>
<dbReference type="EMBL" id="FOUY01000065">
    <property type="protein sequence ID" value="SFO47745.1"/>
    <property type="molecule type" value="Genomic_DNA"/>
</dbReference>
<evidence type="ECO:0000256" key="1">
    <source>
        <dbReference type="ARBA" id="ARBA00022630"/>
    </source>
</evidence>
<keyword evidence="7" id="KW-1185">Reference proteome</keyword>
<evidence type="ECO:0000313" key="7">
    <source>
        <dbReference type="Proteomes" id="UP000199614"/>
    </source>
</evidence>
<dbReference type="STRING" id="260086.SAMN05216207_106520"/>
<dbReference type="InterPro" id="IPR036661">
    <property type="entry name" value="Luciferase-like_sf"/>
</dbReference>
<evidence type="ECO:0000259" key="5">
    <source>
        <dbReference type="Pfam" id="PF00296"/>
    </source>
</evidence>
<accession>A0A1I5HHK1</accession>
<keyword evidence="1" id="KW-0285">Flavoprotein</keyword>
<dbReference type="Pfam" id="PF00296">
    <property type="entry name" value="Bac_luciferase"/>
    <property type="match status" value="1"/>
</dbReference>
<name>A0A1I5HHK1_PSUAM</name>
<keyword evidence="3" id="KW-0560">Oxidoreductase</keyword>
<dbReference type="Gene3D" id="3.20.20.30">
    <property type="entry name" value="Luciferase-like domain"/>
    <property type="match status" value="1"/>
</dbReference>
<dbReference type="GO" id="GO:0046306">
    <property type="term" value="P:alkanesulfonate catabolic process"/>
    <property type="evidence" value="ECO:0007669"/>
    <property type="project" value="TreeGrafter"/>
</dbReference>
<keyword evidence="4" id="KW-0503">Monooxygenase</keyword>
<dbReference type="GO" id="GO:0008726">
    <property type="term" value="F:alkanesulfonate monooxygenase activity"/>
    <property type="evidence" value="ECO:0007669"/>
    <property type="project" value="TreeGrafter"/>
</dbReference>
<dbReference type="PANTHER" id="PTHR42847">
    <property type="entry name" value="ALKANESULFONATE MONOOXYGENASE"/>
    <property type="match status" value="1"/>
</dbReference>
<organism evidence="6 7">
    <name type="scientific">Pseudonocardia ammonioxydans</name>
    <dbReference type="NCBI Taxonomy" id="260086"/>
    <lineage>
        <taxon>Bacteria</taxon>
        <taxon>Bacillati</taxon>
        <taxon>Actinomycetota</taxon>
        <taxon>Actinomycetes</taxon>
        <taxon>Pseudonocardiales</taxon>
        <taxon>Pseudonocardiaceae</taxon>
        <taxon>Pseudonocardia</taxon>
    </lineage>
</organism>
<dbReference type="AlphaFoldDB" id="A0A1I5HHK1"/>
<sequence>MEYGIFTPTMNNGWVMSKTSPQFKPDWFLMEQCGAKAEHYGFDFMLAPVKFRGFDGETEFWNYTLDSFSVMAGLAVSTSRIKLYASIPQLMLPPPVAAKMAVTINEMSGGRFGVNLVSGWEKEEYLQMGIWPGDEHFKNRYDRASEYLQVMRELWESGRSDFKGDFYQMEDCRLGPTPSSPIEVVCAGQSDRGMQFTAEWADYQFLSCKADPDELRQLNGRLKAASDKTGRKIGSYPLFAVVLRDTDEEAKAAVDHWRANQDLDAVQTLGGHASTDSAEDQKSIRNQLLGSDAFLIGWDVIGGSPQTVADKINALAEVEGTSGIMFTFQDYLVDMDKFGKEVMPLLKH</sequence>
<dbReference type="RefSeq" id="WP_093355818.1">
    <property type="nucleotide sequence ID" value="NZ_FOUY01000065.1"/>
</dbReference>
<keyword evidence="2" id="KW-0288">FMN</keyword>
<evidence type="ECO:0000256" key="3">
    <source>
        <dbReference type="ARBA" id="ARBA00023002"/>
    </source>
</evidence>
<protein>
    <submittedName>
        <fullName evidence="6">Pyrimidine oxygenase</fullName>
    </submittedName>
</protein>
<dbReference type="InterPro" id="IPR011251">
    <property type="entry name" value="Luciferase-like_dom"/>
</dbReference>
<gene>
    <name evidence="6" type="ORF">SAMN05216207_106520</name>
</gene>
<dbReference type="PANTHER" id="PTHR42847:SF4">
    <property type="entry name" value="ALKANESULFONATE MONOOXYGENASE-RELATED"/>
    <property type="match status" value="1"/>
</dbReference>
<evidence type="ECO:0000256" key="4">
    <source>
        <dbReference type="ARBA" id="ARBA00023033"/>
    </source>
</evidence>
<feature type="domain" description="Luciferase-like" evidence="5">
    <location>
        <begin position="1"/>
        <end position="318"/>
    </location>
</feature>
<dbReference type="Proteomes" id="UP000199614">
    <property type="component" value="Unassembled WGS sequence"/>
</dbReference>
<proteinExistence type="predicted"/>
<dbReference type="InterPro" id="IPR050172">
    <property type="entry name" value="SsuD_RutA_monooxygenase"/>
</dbReference>
<evidence type="ECO:0000313" key="6">
    <source>
        <dbReference type="EMBL" id="SFO47745.1"/>
    </source>
</evidence>
<dbReference type="CDD" id="cd01094">
    <property type="entry name" value="Alkanesulfonate_monoxygenase"/>
    <property type="match status" value="1"/>
</dbReference>
<reference evidence="6 7" key="1">
    <citation type="submission" date="2016-10" db="EMBL/GenBank/DDBJ databases">
        <authorList>
            <person name="de Groot N.N."/>
        </authorList>
    </citation>
    <scope>NUCLEOTIDE SEQUENCE [LARGE SCALE GENOMIC DNA]</scope>
    <source>
        <strain evidence="6 7">CGMCC 4.1877</strain>
    </source>
</reference>
<evidence type="ECO:0000256" key="2">
    <source>
        <dbReference type="ARBA" id="ARBA00022643"/>
    </source>
</evidence>